<dbReference type="Gene3D" id="3.20.20.80">
    <property type="entry name" value="Glycosidases"/>
    <property type="match status" value="1"/>
</dbReference>
<name>A0A061HA81_9BASI</name>
<dbReference type="GeneID" id="19317245"/>
<sequence length="638" mass="69779">MVRPLLAFGALLGIAVSAVRAQYEIDEMFSTTWNSSKVVEYSNPAIKFVPGPALTQSVNSTATTPDVVGIKVLDKQVHQKVDKIGAGITDAASIVLQAFKEAHPDDYWTLLHLLFSQDPEWVQRGGAGLNAVRSPLGASDFGLAPYSYDDVFDGSTDPQFKLFTIDKAPKLWQTLQDIIKVNPNVKTYFAPWSQPGWMKADYPGSQPLFGGHLIDGYEDLMAQYLVKAMVAIRDEKGIQPYSLSVQNEPFYDSSHYPTSRSNPSQLAKLGIATRRRLDEAGFKDIQLLGLDHNWDHPQEVLDMFDMSRDDTWDGVAYHGYAGDPRTQIQFTDAYEDKSVHFTEYTTVTQNFNEPWPNLKEKSTKILFKSVRYKSESIILWNACLQVDEDGFTTPHLLNVCQNCLAPIHLQPNATNGNATAALADPSGSKMRTLGMADGTATANGTTAPAAAAAAPAPADSKRTHKQRRRALTPHSITPRANAVPAAVAQSVNATTPKPVNQAPFQQSSYYKRTSDFSFLSHVSLAVRPRVAGGQYGRLIGTSSTEKPAPNDDGSTPDPVAGRVLASLFRSDNVDPSNAELSRFSLVLLNQNDHYGTQNMEDITVTIAFRGTVANVTLGVGLYTMSWLANKTSDLPESA</sequence>
<dbReference type="SUPFAM" id="SSF51445">
    <property type="entry name" value="(Trans)glycosidases"/>
    <property type="match status" value="1"/>
</dbReference>
<accession>A0A061HA81</accession>
<dbReference type="GO" id="GO:0006680">
    <property type="term" value="P:glucosylceramide catabolic process"/>
    <property type="evidence" value="ECO:0007669"/>
    <property type="project" value="TreeGrafter"/>
</dbReference>
<dbReference type="Proteomes" id="UP000053664">
    <property type="component" value="Unassembled WGS sequence"/>
</dbReference>
<dbReference type="eggNOG" id="KOG2566">
    <property type="taxonomic scope" value="Eukaryota"/>
</dbReference>
<gene>
    <name evidence="8" type="ORF">PFL1_03134</name>
</gene>
<proteinExistence type="inferred from homology"/>
<evidence type="ECO:0000256" key="1">
    <source>
        <dbReference type="ARBA" id="ARBA00005382"/>
    </source>
</evidence>
<feature type="domain" description="Glycosyl hydrolase family 30 TIM-barrel" evidence="7">
    <location>
        <begin position="84"/>
        <end position="253"/>
    </location>
</feature>
<dbReference type="InterPro" id="IPR001139">
    <property type="entry name" value="Glyco_hydro_30"/>
</dbReference>
<evidence type="ECO:0000256" key="5">
    <source>
        <dbReference type="SAM" id="MobiDB-lite"/>
    </source>
</evidence>
<dbReference type="HOGENOM" id="CLU_014379_2_0_1"/>
<reference evidence="8 9" key="1">
    <citation type="journal article" date="2013" name="Plant Cell">
        <title>The transition from a phytopathogenic smut ancestor to an anamorphic biocontrol agent deciphered by comparative whole-genome analysis.</title>
        <authorList>
            <person name="Lefebvre F."/>
            <person name="Joly D.L."/>
            <person name="Labbe C."/>
            <person name="Teichmann B."/>
            <person name="Linning R."/>
            <person name="Belzile F."/>
            <person name="Bakkeren G."/>
            <person name="Belanger R.R."/>
        </authorList>
    </citation>
    <scope>NUCLEOTIDE SEQUENCE [LARGE SCALE GENOMIC DNA]</scope>
    <source>
        <strain evidence="8 9">PF-1</strain>
    </source>
</reference>
<evidence type="ECO:0000256" key="4">
    <source>
        <dbReference type="RuleBase" id="RU361188"/>
    </source>
</evidence>
<dbReference type="InterPro" id="IPR017853">
    <property type="entry name" value="GH"/>
</dbReference>
<feature type="chain" id="PRO_5001599790" description="Glycosyl hydrolase family 30 TIM-barrel domain-containing protein" evidence="6">
    <location>
        <begin position="22"/>
        <end position="638"/>
    </location>
</feature>
<evidence type="ECO:0000256" key="2">
    <source>
        <dbReference type="ARBA" id="ARBA00022729"/>
    </source>
</evidence>
<feature type="region of interest" description="Disordered" evidence="5">
    <location>
        <begin position="539"/>
        <end position="560"/>
    </location>
</feature>
<dbReference type="GO" id="GO:0004348">
    <property type="term" value="F:glucosylceramidase activity"/>
    <property type="evidence" value="ECO:0007669"/>
    <property type="project" value="InterPro"/>
</dbReference>
<dbReference type="PANTHER" id="PTHR11069:SF23">
    <property type="entry name" value="LYSOSOMAL ACID GLUCOSYLCERAMIDASE"/>
    <property type="match status" value="1"/>
</dbReference>
<organism evidence="8 9">
    <name type="scientific">Pseudozyma flocculosa PF-1</name>
    <dbReference type="NCBI Taxonomy" id="1277687"/>
    <lineage>
        <taxon>Eukaryota</taxon>
        <taxon>Fungi</taxon>
        <taxon>Dikarya</taxon>
        <taxon>Basidiomycota</taxon>
        <taxon>Ustilaginomycotina</taxon>
        <taxon>Ustilaginomycetes</taxon>
        <taxon>Ustilaginales</taxon>
        <taxon>Ustilaginaceae</taxon>
        <taxon>Pseudozyma</taxon>
    </lineage>
</organism>
<evidence type="ECO:0000259" key="7">
    <source>
        <dbReference type="Pfam" id="PF02055"/>
    </source>
</evidence>
<dbReference type="Pfam" id="PF02055">
    <property type="entry name" value="Glyco_hydro_30"/>
    <property type="match status" value="1"/>
</dbReference>
<evidence type="ECO:0000256" key="6">
    <source>
        <dbReference type="SAM" id="SignalP"/>
    </source>
</evidence>
<dbReference type="GO" id="GO:0016020">
    <property type="term" value="C:membrane"/>
    <property type="evidence" value="ECO:0007669"/>
    <property type="project" value="GOC"/>
</dbReference>
<feature type="region of interest" description="Disordered" evidence="5">
    <location>
        <begin position="438"/>
        <end position="470"/>
    </location>
</feature>
<dbReference type="PANTHER" id="PTHR11069">
    <property type="entry name" value="GLUCOSYLCERAMIDASE"/>
    <property type="match status" value="1"/>
</dbReference>
<dbReference type="AlphaFoldDB" id="A0A061HA81"/>
<feature type="signal peptide" evidence="6">
    <location>
        <begin position="1"/>
        <end position="21"/>
    </location>
</feature>
<protein>
    <recommendedName>
        <fullName evidence="7">Glycosyl hydrolase family 30 TIM-barrel domain-containing protein</fullName>
    </recommendedName>
</protein>
<keyword evidence="2 6" id="KW-0732">Signal</keyword>
<dbReference type="KEGG" id="pfp:PFL1_03134"/>
<dbReference type="RefSeq" id="XP_007878841.1">
    <property type="nucleotide sequence ID" value="XM_007880650.1"/>
</dbReference>
<evidence type="ECO:0000256" key="3">
    <source>
        <dbReference type="ARBA" id="ARBA00022801"/>
    </source>
</evidence>
<dbReference type="InterPro" id="IPR033453">
    <property type="entry name" value="Glyco_hydro_30_TIM-barrel"/>
</dbReference>
<evidence type="ECO:0000313" key="9">
    <source>
        <dbReference type="Proteomes" id="UP000053664"/>
    </source>
</evidence>
<keyword evidence="4" id="KW-0326">Glycosidase</keyword>
<keyword evidence="3 4" id="KW-0378">Hydrolase</keyword>
<dbReference type="OrthoDB" id="2160638at2759"/>
<dbReference type="EMBL" id="KE361631">
    <property type="protein sequence ID" value="EPQ29379.1"/>
    <property type="molecule type" value="Genomic_DNA"/>
</dbReference>
<feature type="compositionally biased region" description="Low complexity" evidence="5">
    <location>
        <begin position="438"/>
        <end position="458"/>
    </location>
</feature>
<evidence type="ECO:0000313" key="8">
    <source>
        <dbReference type="EMBL" id="EPQ29379.1"/>
    </source>
</evidence>
<comment type="similarity">
    <text evidence="1 4">Belongs to the glycosyl hydrolase 30 family.</text>
</comment>